<evidence type="ECO:0000313" key="11">
    <source>
        <dbReference type="EMBL" id="MDM0043790.1"/>
    </source>
</evidence>
<keyword evidence="5 11" id="KW-0067">ATP-binding</keyword>
<dbReference type="SUPFAM" id="SSF90123">
    <property type="entry name" value="ABC transporter transmembrane region"/>
    <property type="match status" value="1"/>
</dbReference>
<gene>
    <name evidence="11" type="ORF">QTH91_04780</name>
</gene>
<dbReference type="RefSeq" id="WP_286658870.1">
    <property type="nucleotide sequence ID" value="NZ_JASZYV010000001.1"/>
</dbReference>
<keyword evidence="7 8" id="KW-0472">Membrane</keyword>
<feature type="domain" description="ABC transporter" evidence="9">
    <location>
        <begin position="356"/>
        <end position="601"/>
    </location>
</feature>
<evidence type="ECO:0000256" key="6">
    <source>
        <dbReference type="ARBA" id="ARBA00022989"/>
    </source>
</evidence>
<evidence type="ECO:0000256" key="3">
    <source>
        <dbReference type="ARBA" id="ARBA00022692"/>
    </source>
</evidence>
<feature type="transmembrane region" description="Helical" evidence="8">
    <location>
        <begin position="153"/>
        <end position="172"/>
    </location>
</feature>
<dbReference type="EMBL" id="JASZYV010000001">
    <property type="protein sequence ID" value="MDM0043790.1"/>
    <property type="molecule type" value="Genomic_DNA"/>
</dbReference>
<organism evidence="11 12">
    <name type="scientific">Variovorax dokdonensis</name>
    <dbReference type="NCBI Taxonomy" id="344883"/>
    <lineage>
        <taxon>Bacteria</taxon>
        <taxon>Pseudomonadati</taxon>
        <taxon>Pseudomonadota</taxon>
        <taxon>Betaproteobacteria</taxon>
        <taxon>Burkholderiales</taxon>
        <taxon>Comamonadaceae</taxon>
        <taxon>Variovorax</taxon>
    </lineage>
</organism>
<sequence>MTSSSPGAATTVDGPGRHPFRDLYGALWRQAEGVRGTLLSAMGLLVGSQLLRLSIPWLAGQAINALQAQNFGISGRWITALALVYVLAWCLHGPGRILERNVALRVREGLADQLYARIAAAPLAWHEGHHSGQMQHRVHQASRALSDFAQNQFVYLQSVVNLVGPLVALMLLSRLSGALAVVGYVVIAFVIVNFDRALMKLAWRENDADRRYVSALLDFLSNAQTVIGLRLSAASRKLLAGRMAAISVPLKRTVVLNEGKWCAVDLMGLALTWGLVVVYVWQSREPGQAVMLGSVFMIYQYAQQAAGVVGSMAMNFQSFARMHTDLGSAGPIWDAPARDLPPEDERIDAAADWRRLDAKDLVLRYKPRGGGPAAADVASPPPSGLQGMTLSLCRGQRVALVGPSGGGKSTLLRVLAGLYRPDEGQLLFDGHARPWSSLREVATLIPQETEVFEASVRENLDFGQGEADEALWAAMRCSTFDDVIAGIGGSLETPLAERGSNLSGGQRQRLGLARGVLAARGSSLLLLDEPTSALDALTEQRVLHNIAQAFPDACVVASVHRLSLIAQFDAILLVEAGKLVDSGPRDEVLARRPALAAMVRGGPPTPSR</sequence>
<keyword evidence="12" id="KW-1185">Reference proteome</keyword>
<evidence type="ECO:0000256" key="2">
    <source>
        <dbReference type="ARBA" id="ARBA00022475"/>
    </source>
</evidence>
<evidence type="ECO:0000313" key="12">
    <source>
        <dbReference type="Proteomes" id="UP001174908"/>
    </source>
</evidence>
<dbReference type="InterPro" id="IPR003593">
    <property type="entry name" value="AAA+_ATPase"/>
</dbReference>
<protein>
    <submittedName>
        <fullName evidence="11">ABC transporter ATP-binding protein</fullName>
    </submittedName>
</protein>
<dbReference type="PROSITE" id="PS50893">
    <property type="entry name" value="ABC_TRANSPORTER_2"/>
    <property type="match status" value="1"/>
</dbReference>
<dbReference type="InterPro" id="IPR017871">
    <property type="entry name" value="ABC_transporter-like_CS"/>
</dbReference>
<proteinExistence type="predicted"/>
<dbReference type="InterPro" id="IPR039421">
    <property type="entry name" value="Type_1_exporter"/>
</dbReference>
<accession>A0ABT7N7C7</accession>
<dbReference type="GO" id="GO:0005524">
    <property type="term" value="F:ATP binding"/>
    <property type="evidence" value="ECO:0007669"/>
    <property type="project" value="UniProtKB-KW"/>
</dbReference>
<dbReference type="Gene3D" id="3.40.50.300">
    <property type="entry name" value="P-loop containing nucleotide triphosphate hydrolases"/>
    <property type="match status" value="1"/>
</dbReference>
<dbReference type="PROSITE" id="PS50929">
    <property type="entry name" value="ABC_TM1F"/>
    <property type="match status" value="1"/>
</dbReference>
<evidence type="ECO:0000259" key="9">
    <source>
        <dbReference type="PROSITE" id="PS50893"/>
    </source>
</evidence>
<evidence type="ECO:0000256" key="8">
    <source>
        <dbReference type="SAM" id="Phobius"/>
    </source>
</evidence>
<feature type="transmembrane region" description="Helical" evidence="8">
    <location>
        <begin position="71"/>
        <end position="91"/>
    </location>
</feature>
<feature type="transmembrane region" description="Helical" evidence="8">
    <location>
        <begin position="178"/>
        <end position="194"/>
    </location>
</feature>
<dbReference type="Gene3D" id="1.20.1560.10">
    <property type="entry name" value="ABC transporter type 1, transmembrane domain"/>
    <property type="match status" value="1"/>
</dbReference>
<evidence type="ECO:0000256" key="5">
    <source>
        <dbReference type="ARBA" id="ARBA00022840"/>
    </source>
</evidence>
<dbReference type="InterPro" id="IPR011527">
    <property type="entry name" value="ABC1_TM_dom"/>
</dbReference>
<dbReference type="Pfam" id="PF00005">
    <property type="entry name" value="ABC_tran"/>
    <property type="match status" value="1"/>
</dbReference>
<dbReference type="SMART" id="SM00382">
    <property type="entry name" value="AAA"/>
    <property type="match status" value="1"/>
</dbReference>
<reference evidence="11" key="1">
    <citation type="submission" date="2023-06" db="EMBL/GenBank/DDBJ databases">
        <authorList>
            <person name="Jiang Y."/>
            <person name="Liu Q."/>
        </authorList>
    </citation>
    <scope>NUCLEOTIDE SEQUENCE</scope>
    <source>
        <strain evidence="11">CGMCC 1.12089</strain>
    </source>
</reference>
<keyword evidence="2" id="KW-1003">Cell membrane</keyword>
<comment type="subcellular location">
    <subcellularLocation>
        <location evidence="1">Cell membrane</location>
        <topology evidence="1">Multi-pass membrane protein</topology>
    </subcellularLocation>
</comment>
<feature type="transmembrane region" description="Helical" evidence="8">
    <location>
        <begin position="261"/>
        <end position="281"/>
    </location>
</feature>
<keyword evidence="6 8" id="KW-1133">Transmembrane helix</keyword>
<evidence type="ECO:0000256" key="4">
    <source>
        <dbReference type="ARBA" id="ARBA00022741"/>
    </source>
</evidence>
<dbReference type="InterPro" id="IPR003439">
    <property type="entry name" value="ABC_transporter-like_ATP-bd"/>
</dbReference>
<dbReference type="InterPro" id="IPR027417">
    <property type="entry name" value="P-loop_NTPase"/>
</dbReference>
<keyword evidence="3 8" id="KW-0812">Transmembrane</keyword>
<dbReference type="SUPFAM" id="SSF52540">
    <property type="entry name" value="P-loop containing nucleoside triphosphate hydrolases"/>
    <property type="match status" value="1"/>
</dbReference>
<dbReference type="PANTHER" id="PTHR24221:SF654">
    <property type="entry name" value="ATP-BINDING CASSETTE SUB-FAMILY B MEMBER 6"/>
    <property type="match status" value="1"/>
</dbReference>
<comment type="caution">
    <text evidence="11">The sequence shown here is derived from an EMBL/GenBank/DDBJ whole genome shotgun (WGS) entry which is preliminary data.</text>
</comment>
<name>A0ABT7N7C7_9BURK</name>
<dbReference type="Pfam" id="PF00664">
    <property type="entry name" value="ABC_membrane"/>
    <property type="match status" value="1"/>
</dbReference>
<feature type="domain" description="ABC transmembrane type-1" evidence="10">
    <location>
        <begin position="41"/>
        <end position="321"/>
    </location>
</feature>
<dbReference type="InterPro" id="IPR036640">
    <property type="entry name" value="ABC1_TM_sf"/>
</dbReference>
<dbReference type="PROSITE" id="PS00211">
    <property type="entry name" value="ABC_TRANSPORTER_1"/>
    <property type="match status" value="1"/>
</dbReference>
<dbReference type="PANTHER" id="PTHR24221">
    <property type="entry name" value="ATP-BINDING CASSETTE SUB-FAMILY B"/>
    <property type="match status" value="1"/>
</dbReference>
<evidence type="ECO:0000256" key="1">
    <source>
        <dbReference type="ARBA" id="ARBA00004651"/>
    </source>
</evidence>
<evidence type="ECO:0000256" key="7">
    <source>
        <dbReference type="ARBA" id="ARBA00023136"/>
    </source>
</evidence>
<keyword evidence="4" id="KW-0547">Nucleotide-binding</keyword>
<feature type="transmembrane region" description="Helical" evidence="8">
    <location>
        <begin position="38"/>
        <end position="59"/>
    </location>
</feature>
<dbReference type="Proteomes" id="UP001174908">
    <property type="component" value="Unassembled WGS sequence"/>
</dbReference>
<evidence type="ECO:0000259" key="10">
    <source>
        <dbReference type="PROSITE" id="PS50929"/>
    </source>
</evidence>